<reference evidence="1" key="1">
    <citation type="submission" date="2021-04" db="EMBL/GenBank/DDBJ databases">
        <title>First draft genome resource for Brassicaceae pathogens Fusarium oxysporum f. sp. raphani and Fusarium oxysporum f. sp. rapae.</title>
        <authorList>
            <person name="Asai S."/>
        </authorList>
    </citation>
    <scope>NUCLEOTIDE SEQUENCE</scope>
    <source>
        <strain evidence="1">Tf1208</strain>
    </source>
</reference>
<dbReference type="AlphaFoldDB" id="A0A8J5UA44"/>
<gene>
    <name evidence="1" type="ORF">Forpe1208_v004267</name>
</gene>
<organism evidence="1 2">
    <name type="scientific">Fusarium oxysporum f. sp. rapae</name>
    <dbReference type="NCBI Taxonomy" id="485398"/>
    <lineage>
        <taxon>Eukaryota</taxon>
        <taxon>Fungi</taxon>
        <taxon>Dikarya</taxon>
        <taxon>Ascomycota</taxon>
        <taxon>Pezizomycotina</taxon>
        <taxon>Sordariomycetes</taxon>
        <taxon>Hypocreomycetidae</taxon>
        <taxon>Hypocreales</taxon>
        <taxon>Nectriaceae</taxon>
        <taxon>Fusarium</taxon>
        <taxon>Fusarium oxysporum species complex</taxon>
    </lineage>
</organism>
<dbReference type="EMBL" id="JAELUQ010000003">
    <property type="protein sequence ID" value="KAG7417126.1"/>
    <property type="molecule type" value="Genomic_DNA"/>
</dbReference>
<protein>
    <submittedName>
        <fullName evidence="1">Uncharacterized protein</fullName>
    </submittedName>
</protein>
<comment type="caution">
    <text evidence="1">The sequence shown here is derived from an EMBL/GenBank/DDBJ whole genome shotgun (WGS) entry which is preliminary data.</text>
</comment>
<proteinExistence type="predicted"/>
<evidence type="ECO:0000313" key="1">
    <source>
        <dbReference type="EMBL" id="KAG7417126.1"/>
    </source>
</evidence>
<name>A0A8J5UA44_FUSOX</name>
<dbReference type="Proteomes" id="UP000694050">
    <property type="component" value="Unassembled WGS sequence"/>
</dbReference>
<evidence type="ECO:0000313" key="2">
    <source>
        <dbReference type="Proteomes" id="UP000694050"/>
    </source>
</evidence>
<sequence length="195" mass="21901">MDVNMDALQARLATLSDAEQDLVIKWQTCYAPLKTATYRISFMWDFAYTSFKRRQDDGDSAISSFTTSYIRTSQKAVTTEEPTRSTTVAAPIESEWEGVCPNQWKIVVEDRKLPDGAGEKCPCKATPSLDDQSPYQPEELDAAIGDFCDGSRTLHYLQTGIPEEVYRDYYLGNKLVLSLGVQFTTLPSDRCKTPP</sequence>
<accession>A0A8J5UA44</accession>